<evidence type="ECO:0000313" key="3">
    <source>
        <dbReference type="Proteomes" id="UP000700334"/>
    </source>
</evidence>
<dbReference type="PANTHER" id="PTHR15275:SF0">
    <property type="entry name" value="MASTERMIND-LIKE DOMAIN-CONTAINING PROTEIN 1"/>
    <property type="match status" value="1"/>
</dbReference>
<sequence length="377" mass="38681">MPPRPRLLHNAPSPGAIPSARRQNQEGTGTASATPGIPHPSLHAPGPLRSGPRPAGGLGLVCQRTQTPQAASLGVPPLGLCPSPLGSQPPSPHQLVFNSATWGALVAAGTTAVLREAPPTGTHTSIQQRFHSNADLATMPVRVPLGAPNHVAPGGRPGQNVGAALANPSFSLLGSQNLRQSPVRGPVPVLGAAKSLHWGVAHLRPPSPIQGIEPPSYVAAAASAITASLSPGPPKRPGTRPELPPYGFLTQPPPGELLAPPDCSEEDVIETLLRGPSASPDEAWVCDLRLIDDILGQQAAVQKAAAQSSGPAPAHVEPSLGHRRGARPEPGADSPPPQPATEPLPHCNVSGPSPRTPLSPLWKAGDFQATCTYLKIL</sequence>
<feature type="region of interest" description="Disordered" evidence="1">
    <location>
        <begin position="302"/>
        <end position="361"/>
    </location>
</feature>
<dbReference type="AlphaFoldDB" id="A0A8J6A0G0"/>
<feature type="region of interest" description="Disordered" evidence="1">
    <location>
        <begin position="228"/>
        <end position="253"/>
    </location>
</feature>
<dbReference type="PANTHER" id="PTHR15275">
    <property type="entry name" value="CG1 PROTEIN/F18"/>
    <property type="match status" value="1"/>
</dbReference>
<dbReference type="EMBL" id="JAGFMF010012044">
    <property type="protein sequence ID" value="KAG8508330.1"/>
    <property type="molecule type" value="Genomic_DNA"/>
</dbReference>
<feature type="compositionally biased region" description="Pro residues" evidence="1">
    <location>
        <begin position="333"/>
        <end position="342"/>
    </location>
</feature>
<accession>A0A8J6A0G0</accession>
<name>A0A8J6A0G0_GALPY</name>
<dbReference type="InterPro" id="IPR026131">
    <property type="entry name" value="MAMLD1"/>
</dbReference>
<dbReference type="OrthoDB" id="9808874at2759"/>
<keyword evidence="3" id="KW-1185">Reference proteome</keyword>
<dbReference type="GO" id="GO:0006357">
    <property type="term" value="P:regulation of transcription by RNA polymerase II"/>
    <property type="evidence" value="ECO:0007669"/>
    <property type="project" value="TreeGrafter"/>
</dbReference>
<evidence type="ECO:0000313" key="2">
    <source>
        <dbReference type="EMBL" id="KAG8508330.1"/>
    </source>
</evidence>
<protein>
    <submittedName>
        <fullName evidence="2">Uncharacterized protein</fullName>
    </submittedName>
</protein>
<reference evidence="2" key="1">
    <citation type="journal article" date="2021" name="Evol. Appl.">
        <title>The genome of the Pyrenean desman and the effects of bottlenecks and inbreeding on the genomic landscape of an endangered species.</title>
        <authorList>
            <person name="Escoda L."/>
            <person name="Castresana J."/>
        </authorList>
    </citation>
    <scope>NUCLEOTIDE SEQUENCE</scope>
    <source>
        <strain evidence="2">IBE-C5619</strain>
    </source>
</reference>
<comment type="caution">
    <text evidence="2">The sequence shown here is derived from an EMBL/GenBank/DDBJ whole genome shotgun (WGS) entry which is preliminary data.</text>
</comment>
<organism evidence="2 3">
    <name type="scientific">Galemys pyrenaicus</name>
    <name type="common">Iberian desman</name>
    <name type="synonym">Pyrenean desman</name>
    <dbReference type="NCBI Taxonomy" id="202257"/>
    <lineage>
        <taxon>Eukaryota</taxon>
        <taxon>Metazoa</taxon>
        <taxon>Chordata</taxon>
        <taxon>Craniata</taxon>
        <taxon>Vertebrata</taxon>
        <taxon>Euteleostomi</taxon>
        <taxon>Mammalia</taxon>
        <taxon>Eutheria</taxon>
        <taxon>Laurasiatheria</taxon>
        <taxon>Eulipotyphla</taxon>
        <taxon>Talpidae</taxon>
        <taxon>Galemys</taxon>
    </lineage>
</organism>
<evidence type="ECO:0000256" key="1">
    <source>
        <dbReference type="SAM" id="MobiDB-lite"/>
    </source>
</evidence>
<dbReference type="GO" id="GO:0016604">
    <property type="term" value="C:nuclear body"/>
    <property type="evidence" value="ECO:0007669"/>
    <property type="project" value="TreeGrafter"/>
</dbReference>
<gene>
    <name evidence="2" type="ORF">J0S82_009483</name>
</gene>
<proteinExistence type="predicted"/>
<dbReference type="Proteomes" id="UP000700334">
    <property type="component" value="Unassembled WGS sequence"/>
</dbReference>
<feature type="compositionally biased region" description="Polar residues" evidence="1">
    <location>
        <begin position="21"/>
        <end position="33"/>
    </location>
</feature>
<feature type="region of interest" description="Disordered" evidence="1">
    <location>
        <begin position="1"/>
        <end position="60"/>
    </location>
</feature>